<evidence type="ECO:0000313" key="2">
    <source>
        <dbReference type="Proteomes" id="UP000196560"/>
    </source>
</evidence>
<dbReference type="Proteomes" id="UP000196560">
    <property type="component" value="Unassembled WGS sequence"/>
</dbReference>
<evidence type="ECO:0000313" key="1">
    <source>
        <dbReference type="EMBL" id="OUN42792.1"/>
    </source>
</evidence>
<sequence>MRAAAAADVCRVDGSFPPAAAFCSRQLPAFASDASCRRGLRVSAGRMQGLPMCVMWKNMYIEKHILHIIGIF</sequence>
<protein>
    <submittedName>
        <fullName evidence="1">Uncharacterized protein</fullName>
    </submittedName>
</protein>
<proteinExistence type="predicted"/>
<reference evidence="2" key="1">
    <citation type="submission" date="2017-04" db="EMBL/GenBank/DDBJ databases">
        <title>Function of individual gut microbiota members based on whole genome sequencing of pure cultures obtained from chicken caecum.</title>
        <authorList>
            <person name="Medvecky M."/>
            <person name="Cejkova D."/>
            <person name="Polansky O."/>
            <person name="Karasova D."/>
            <person name="Kubasova T."/>
            <person name="Cizek A."/>
            <person name="Rychlik I."/>
        </authorList>
    </citation>
    <scope>NUCLEOTIDE SEQUENCE [LARGE SCALE GENOMIC DNA]</scope>
    <source>
        <strain evidence="2">An70</strain>
    </source>
</reference>
<dbReference type="EMBL" id="NFHO01000006">
    <property type="protein sequence ID" value="OUN42792.1"/>
    <property type="molecule type" value="Genomic_DNA"/>
</dbReference>
<name>A0A1Y3U1V2_9ACTN</name>
<accession>A0A1Y3U1V2</accession>
<dbReference type="AlphaFoldDB" id="A0A1Y3U1V2"/>
<keyword evidence="2" id="KW-1185">Reference proteome</keyword>
<organism evidence="1 2">
    <name type="scientific">Enorma massiliensis</name>
    <dbReference type="NCBI Taxonomy" id="1472761"/>
    <lineage>
        <taxon>Bacteria</taxon>
        <taxon>Bacillati</taxon>
        <taxon>Actinomycetota</taxon>
        <taxon>Coriobacteriia</taxon>
        <taxon>Coriobacteriales</taxon>
        <taxon>Coriobacteriaceae</taxon>
        <taxon>Enorma</taxon>
    </lineage>
</organism>
<comment type="caution">
    <text evidence="1">The sequence shown here is derived from an EMBL/GenBank/DDBJ whole genome shotgun (WGS) entry which is preliminary data.</text>
</comment>
<gene>
    <name evidence="1" type="ORF">B5G21_06200</name>
</gene>